<keyword evidence="3" id="KW-1185">Reference proteome</keyword>
<evidence type="ECO:0000256" key="1">
    <source>
        <dbReference type="SAM" id="MobiDB-lite"/>
    </source>
</evidence>
<dbReference type="EMBL" id="DF973372">
    <property type="protein sequence ID" value="GAU28430.1"/>
    <property type="molecule type" value="Genomic_DNA"/>
</dbReference>
<feature type="region of interest" description="Disordered" evidence="1">
    <location>
        <begin position="1"/>
        <end position="39"/>
    </location>
</feature>
<feature type="region of interest" description="Disordered" evidence="1">
    <location>
        <begin position="76"/>
        <end position="97"/>
    </location>
</feature>
<accession>A0A2Z6MXI6</accession>
<name>A0A2Z6MXI6_TRISU</name>
<protein>
    <submittedName>
        <fullName evidence="2">Uncharacterized protein</fullName>
    </submittedName>
</protein>
<organism evidence="2 3">
    <name type="scientific">Trifolium subterraneum</name>
    <name type="common">Subterranean clover</name>
    <dbReference type="NCBI Taxonomy" id="3900"/>
    <lineage>
        <taxon>Eukaryota</taxon>
        <taxon>Viridiplantae</taxon>
        <taxon>Streptophyta</taxon>
        <taxon>Embryophyta</taxon>
        <taxon>Tracheophyta</taxon>
        <taxon>Spermatophyta</taxon>
        <taxon>Magnoliopsida</taxon>
        <taxon>eudicotyledons</taxon>
        <taxon>Gunneridae</taxon>
        <taxon>Pentapetalae</taxon>
        <taxon>rosids</taxon>
        <taxon>fabids</taxon>
        <taxon>Fabales</taxon>
        <taxon>Fabaceae</taxon>
        <taxon>Papilionoideae</taxon>
        <taxon>50 kb inversion clade</taxon>
        <taxon>NPAAA clade</taxon>
        <taxon>Hologalegina</taxon>
        <taxon>IRL clade</taxon>
        <taxon>Trifolieae</taxon>
        <taxon>Trifolium</taxon>
    </lineage>
</organism>
<dbReference type="AlphaFoldDB" id="A0A2Z6MXI6"/>
<evidence type="ECO:0000313" key="2">
    <source>
        <dbReference type="EMBL" id="GAU28430.1"/>
    </source>
</evidence>
<gene>
    <name evidence="2" type="ORF">TSUD_54820</name>
</gene>
<sequence length="97" mass="10149">MRNGQGKAPEIINLEGSTSKGSEQAAIEETNKGDAGNIDTVGVNGSLPTAANIERVGVNVVSPTATNNFFEDINLTNSDQSATDEEFVDETQNHGPT</sequence>
<proteinExistence type="predicted"/>
<dbReference type="Proteomes" id="UP000242715">
    <property type="component" value="Unassembled WGS sequence"/>
</dbReference>
<reference evidence="3" key="1">
    <citation type="journal article" date="2017" name="Front. Plant Sci.">
        <title>Climate Clever Clovers: New Paradigm to Reduce the Environmental Footprint of Ruminants by Breeding Low Methanogenic Forages Utilizing Haplotype Variation.</title>
        <authorList>
            <person name="Kaur P."/>
            <person name="Appels R."/>
            <person name="Bayer P.E."/>
            <person name="Keeble-Gagnere G."/>
            <person name="Wang J."/>
            <person name="Hirakawa H."/>
            <person name="Shirasawa K."/>
            <person name="Vercoe P."/>
            <person name="Stefanova K."/>
            <person name="Durmic Z."/>
            <person name="Nichols P."/>
            <person name="Revell C."/>
            <person name="Isobe S.N."/>
            <person name="Edwards D."/>
            <person name="Erskine W."/>
        </authorList>
    </citation>
    <scope>NUCLEOTIDE SEQUENCE [LARGE SCALE GENOMIC DNA]</scope>
    <source>
        <strain evidence="3">cv. Daliak</strain>
    </source>
</reference>
<evidence type="ECO:0000313" key="3">
    <source>
        <dbReference type="Proteomes" id="UP000242715"/>
    </source>
</evidence>